<name>A0A7X9FR96_9DELT</name>
<protein>
    <submittedName>
        <fullName evidence="2">Glycosyltransferase</fullName>
    </submittedName>
</protein>
<evidence type="ECO:0000313" key="2">
    <source>
        <dbReference type="EMBL" id="NMC62403.1"/>
    </source>
</evidence>
<evidence type="ECO:0000259" key="1">
    <source>
        <dbReference type="Pfam" id="PF13524"/>
    </source>
</evidence>
<dbReference type="Pfam" id="PF13524">
    <property type="entry name" value="Glyco_trans_1_2"/>
    <property type="match status" value="1"/>
</dbReference>
<evidence type="ECO:0000313" key="3">
    <source>
        <dbReference type="Proteomes" id="UP000524246"/>
    </source>
</evidence>
<sequence>MKVLYVYQPAAPYLLSLEQRLITRISKETRHKVELWNWAKEYGISSNPMPDWAEQNRAQLADFHKELKKRAAEVDCVLIAQTGAIPPDIMSELPARVVYNTADDPDSSTTSSFPYLKSADIIAHAGVNFNATTRMGDEFKKRGAKRTILFPIGFYEEQFPTINDLEEQNARRDIDLVYIGHLKRGRLDEILRRYPQMVVHGRSLKLKHKLWLLVHGKRWVGPYNGNLAELYARTKVGINIHFSYGPSNTRCYQLNACGVAQVLDCPEGSSEFYQHGKEVMIYSNMKEAAQQIDELLKNDELRNRIALNGYHAARARFTRFRTFSRLLDEVEQD</sequence>
<gene>
    <name evidence="2" type="ORF">GYA55_04475</name>
</gene>
<dbReference type="Gene3D" id="3.40.50.2000">
    <property type="entry name" value="Glycogen Phosphorylase B"/>
    <property type="match status" value="1"/>
</dbReference>
<feature type="domain" description="Spore protein YkvP/CgeB glycosyl transferase-like" evidence="1">
    <location>
        <begin position="210"/>
        <end position="319"/>
    </location>
</feature>
<proteinExistence type="predicted"/>
<dbReference type="AlphaFoldDB" id="A0A7X9FR96"/>
<dbReference type="GO" id="GO:0016740">
    <property type="term" value="F:transferase activity"/>
    <property type="evidence" value="ECO:0007669"/>
    <property type="project" value="UniProtKB-KW"/>
</dbReference>
<accession>A0A7X9FR96</accession>
<dbReference type="Proteomes" id="UP000524246">
    <property type="component" value="Unassembled WGS sequence"/>
</dbReference>
<dbReference type="InterPro" id="IPR055259">
    <property type="entry name" value="YkvP/CgeB_Glyco_trans-like"/>
</dbReference>
<organism evidence="2 3">
    <name type="scientific">SAR324 cluster bacterium</name>
    <dbReference type="NCBI Taxonomy" id="2024889"/>
    <lineage>
        <taxon>Bacteria</taxon>
        <taxon>Deltaproteobacteria</taxon>
        <taxon>SAR324 cluster</taxon>
    </lineage>
</organism>
<dbReference type="EMBL" id="JAAZON010000187">
    <property type="protein sequence ID" value="NMC62403.1"/>
    <property type="molecule type" value="Genomic_DNA"/>
</dbReference>
<keyword evidence="2" id="KW-0808">Transferase</keyword>
<dbReference type="SUPFAM" id="SSF53756">
    <property type="entry name" value="UDP-Glycosyltransferase/glycogen phosphorylase"/>
    <property type="match status" value="1"/>
</dbReference>
<reference evidence="2 3" key="1">
    <citation type="journal article" date="2020" name="Biotechnol. Biofuels">
        <title>New insights from the biogas microbiome by comprehensive genome-resolved metagenomics of nearly 1600 species originating from multiple anaerobic digesters.</title>
        <authorList>
            <person name="Campanaro S."/>
            <person name="Treu L."/>
            <person name="Rodriguez-R L.M."/>
            <person name="Kovalovszki A."/>
            <person name="Ziels R.M."/>
            <person name="Maus I."/>
            <person name="Zhu X."/>
            <person name="Kougias P.G."/>
            <person name="Basile A."/>
            <person name="Luo G."/>
            <person name="Schluter A."/>
            <person name="Konstantinidis K.T."/>
            <person name="Angelidaki I."/>
        </authorList>
    </citation>
    <scope>NUCLEOTIDE SEQUENCE [LARGE SCALE GENOMIC DNA]</scope>
    <source>
        <strain evidence="2">AS27yjCOA_65</strain>
    </source>
</reference>
<comment type="caution">
    <text evidence="2">The sequence shown here is derived from an EMBL/GenBank/DDBJ whole genome shotgun (WGS) entry which is preliminary data.</text>
</comment>